<organism evidence="8 9">
    <name type="scientific">Dreissena polymorpha</name>
    <name type="common">Zebra mussel</name>
    <name type="synonym">Mytilus polymorpha</name>
    <dbReference type="NCBI Taxonomy" id="45954"/>
    <lineage>
        <taxon>Eukaryota</taxon>
        <taxon>Metazoa</taxon>
        <taxon>Spiralia</taxon>
        <taxon>Lophotrochozoa</taxon>
        <taxon>Mollusca</taxon>
        <taxon>Bivalvia</taxon>
        <taxon>Autobranchia</taxon>
        <taxon>Heteroconchia</taxon>
        <taxon>Euheterodonta</taxon>
        <taxon>Imparidentia</taxon>
        <taxon>Neoheterodontei</taxon>
        <taxon>Myida</taxon>
        <taxon>Dreissenoidea</taxon>
        <taxon>Dreissenidae</taxon>
        <taxon>Dreissena</taxon>
    </lineage>
</organism>
<dbReference type="Proteomes" id="UP000828390">
    <property type="component" value="Unassembled WGS sequence"/>
</dbReference>
<sequence length="156" mass="17445">MKSLVISVLFVSVLGLCECCKCAVRPDLDLGCGSDFIIKTKVTSKLRNPAVPNDFDGFFYSINLPSYFNTYKFNFRSDVSAANKARVYTSESTASCGVFLERGKTYILSGSVNKEKQRMEMNSCASWVRESSQISPETRQLLMQFKQGTVVCPEQN</sequence>
<keyword evidence="4" id="KW-0479">Metal-binding</keyword>
<dbReference type="EMBL" id="JAIWYP010000004">
    <property type="protein sequence ID" value="KAH3830005.1"/>
    <property type="molecule type" value="Genomic_DNA"/>
</dbReference>
<evidence type="ECO:0000313" key="8">
    <source>
        <dbReference type="EMBL" id="KAH3830005.1"/>
    </source>
</evidence>
<proteinExistence type="predicted"/>
<feature type="signal peptide" evidence="6">
    <location>
        <begin position="1"/>
        <end position="19"/>
    </location>
</feature>
<keyword evidence="4" id="KW-0862">Zinc</keyword>
<feature type="binding site" evidence="4">
    <location>
        <position position="20"/>
    </location>
    <ligand>
        <name>Zn(2+)</name>
        <dbReference type="ChEBI" id="CHEBI:29105"/>
        <note>ligand shared with metalloproteinase partner</note>
    </ligand>
</feature>
<evidence type="ECO:0000256" key="5">
    <source>
        <dbReference type="PIRSR" id="PIRSR601820-3"/>
    </source>
</evidence>
<dbReference type="PROSITE" id="PS50189">
    <property type="entry name" value="NTR"/>
    <property type="match status" value="1"/>
</dbReference>
<evidence type="ECO:0000256" key="2">
    <source>
        <dbReference type="ARBA" id="ARBA00022525"/>
    </source>
</evidence>
<comment type="subcellular location">
    <subcellularLocation>
        <location evidence="1">Secreted</location>
    </subcellularLocation>
</comment>
<evidence type="ECO:0000313" key="9">
    <source>
        <dbReference type="Proteomes" id="UP000828390"/>
    </source>
</evidence>
<dbReference type="GO" id="GO:0008191">
    <property type="term" value="F:metalloendopeptidase inhibitor activity"/>
    <property type="evidence" value="ECO:0007669"/>
    <property type="project" value="InterPro"/>
</dbReference>
<evidence type="ECO:0000256" key="4">
    <source>
        <dbReference type="PIRSR" id="PIRSR601820-1"/>
    </source>
</evidence>
<dbReference type="PANTHER" id="PTHR11844">
    <property type="entry name" value="METALLOPROTEASE INHIBITOR"/>
    <property type="match status" value="1"/>
</dbReference>
<dbReference type="GO" id="GO:0002020">
    <property type="term" value="F:protease binding"/>
    <property type="evidence" value="ECO:0007669"/>
    <property type="project" value="TreeGrafter"/>
</dbReference>
<accession>A0A9D4H7P0</accession>
<evidence type="ECO:0000256" key="3">
    <source>
        <dbReference type="ARBA" id="ARBA00023157"/>
    </source>
</evidence>
<dbReference type="SUPFAM" id="SSF50242">
    <property type="entry name" value="TIMP-like"/>
    <property type="match status" value="1"/>
</dbReference>
<evidence type="ECO:0000256" key="6">
    <source>
        <dbReference type="SAM" id="SignalP"/>
    </source>
</evidence>
<dbReference type="InterPro" id="IPR001134">
    <property type="entry name" value="Netrin_domain"/>
</dbReference>
<protein>
    <recommendedName>
        <fullName evidence="7">NTR domain-containing protein</fullName>
    </recommendedName>
</protein>
<feature type="disulfide bond" evidence="5">
    <location>
        <begin position="22"/>
        <end position="124"/>
    </location>
</feature>
<name>A0A9D4H7P0_DREPO</name>
<keyword evidence="3 5" id="KW-1015">Disulfide bond</keyword>
<feature type="chain" id="PRO_5039621755" description="NTR domain-containing protein" evidence="6">
    <location>
        <begin position="20"/>
        <end position="156"/>
    </location>
</feature>
<reference evidence="8" key="2">
    <citation type="submission" date="2020-11" db="EMBL/GenBank/DDBJ databases">
        <authorList>
            <person name="McCartney M.A."/>
            <person name="Auch B."/>
            <person name="Kono T."/>
            <person name="Mallez S."/>
            <person name="Becker A."/>
            <person name="Gohl D.M."/>
            <person name="Silverstein K.A.T."/>
            <person name="Koren S."/>
            <person name="Bechman K.B."/>
            <person name="Herman A."/>
            <person name="Abrahante J.E."/>
            <person name="Garbe J."/>
        </authorList>
    </citation>
    <scope>NUCLEOTIDE SEQUENCE</scope>
    <source>
        <strain evidence="8">Duluth1</strain>
        <tissue evidence="8">Whole animal</tissue>
    </source>
</reference>
<feature type="domain" description="NTR" evidence="7">
    <location>
        <begin position="17"/>
        <end position="152"/>
    </location>
</feature>
<dbReference type="GO" id="GO:0046872">
    <property type="term" value="F:metal ion binding"/>
    <property type="evidence" value="ECO:0007669"/>
    <property type="project" value="UniProtKB-KW"/>
</dbReference>
<evidence type="ECO:0000259" key="7">
    <source>
        <dbReference type="PROSITE" id="PS50189"/>
    </source>
</evidence>
<dbReference type="Gene3D" id="2.40.50.120">
    <property type="match status" value="1"/>
</dbReference>
<reference evidence="8" key="1">
    <citation type="journal article" date="2019" name="bioRxiv">
        <title>The Genome of the Zebra Mussel, Dreissena polymorpha: A Resource for Invasive Species Research.</title>
        <authorList>
            <person name="McCartney M.A."/>
            <person name="Auch B."/>
            <person name="Kono T."/>
            <person name="Mallez S."/>
            <person name="Zhang Y."/>
            <person name="Obille A."/>
            <person name="Becker A."/>
            <person name="Abrahante J.E."/>
            <person name="Garbe J."/>
            <person name="Badalamenti J.P."/>
            <person name="Herman A."/>
            <person name="Mangelson H."/>
            <person name="Liachko I."/>
            <person name="Sullivan S."/>
            <person name="Sone E.D."/>
            <person name="Koren S."/>
            <person name="Silverstein K.A.T."/>
            <person name="Beckman K.B."/>
            <person name="Gohl D.M."/>
        </authorList>
    </citation>
    <scope>NUCLEOTIDE SEQUENCE</scope>
    <source>
        <strain evidence="8">Duluth1</strain>
        <tissue evidence="8">Whole animal</tissue>
    </source>
</reference>
<keyword evidence="6" id="KW-0732">Signal</keyword>
<dbReference type="InterPro" id="IPR008993">
    <property type="entry name" value="TIMP-like_OB-fold"/>
</dbReference>
<dbReference type="Pfam" id="PF00965">
    <property type="entry name" value="TIMP"/>
    <property type="match status" value="1"/>
</dbReference>
<gene>
    <name evidence="8" type="ORF">DPMN_103239</name>
</gene>
<dbReference type="GO" id="GO:0005615">
    <property type="term" value="C:extracellular space"/>
    <property type="evidence" value="ECO:0007669"/>
    <property type="project" value="TreeGrafter"/>
</dbReference>
<feature type="disulfide bond" evidence="5">
    <location>
        <begin position="20"/>
        <end position="96"/>
    </location>
</feature>
<dbReference type="GO" id="GO:0051045">
    <property type="term" value="P:negative regulation of membrane protein ectodomain proteolysis"/>
    <property type="evidence" value="ECO:0007669"/>
    <property type="project" value="TreeGrafter"/>
</dbReference>
<keyword evidence="2" id="KW-0964">Secreted</keyword>
<dbReference type="PANTHER" id="PTHR11844:SF25">
    <property type="entry name" value="NTR DOMAIN-CONTAINING PROTEIN"/>
    <property type="match status" value="1"/>
</dbReference>
<evidence type="ECO:0000256" key="1">
    <source>
        <dbReference type="ARBA" id="ARBA00004613"/>
    </source>
</evidence>
<dbReference type="InterPro" id="IPR001820">
    <property type="entry name" value="TIMP"/>
</dbReference>
<dbReference type="AlphaFoldDB" id="A0A9D4H7P0"/>
<keyword evidence="9" id="KW-1185">Reference proteome</keyword>
<dbReference type="GO" id="GO:0031012">
    <property type="term" value="C:extracellular matrix"/>
    <property type="evidence" value="ECO:0007669"/>
    <property type="project" value="TreeGrafter"/>
</dbReference>
<comment type="caution">
    <text evidence="8">The sequence shown here is derived from an EMBL/GenBank/DDBJ whole genome shotgun (WGS) entry which is preliminary data.</text>
</comment>